<comment type="pathway">
    <text evidence="2">Siderophore biosynthesis; mycobactin biosynthesis.</text>
</comment>
<dbReference type="Gene3D" id="3.40.50.12780">
    <property type="entry name" value="N-terminal domain of ligase-like"/>
    <property type="match status" value="1"/>
</dbReference>
<organism evidence="10 11">
    <name type="scientific">Actinopolymorpha pittospori</name>
    <dbReference type="NCBI Taxonomy" id="648752"/>
    <lineage>
        <taxon>Bacteria</taxon>
        <taxon>Bacillati</taxon>
        <taxon>Actinomycetota</taxon>
        <taxon>Actinomycetes</taxon>
        <taxon>Propionibacteriales</taxon>
        <taxon>Actinopolymorphaceae</taxon>
        <taxon>Actinopolymorpha</taxon>
    </lineage>
</organism>
<dbReference type="GO" id="GO:0009403">
    <property type="term" value="P:toxin biosynthetic process"/>
    <property type="evidence" value="ECO:0007669"/>
    <property type="project" value="UniProtKB-ARBA"/>
</dbReference>
<comment type="cofactor">
    <cofactor evidence="1">
        <name>pantetheine 4'-phosphate</name>
        <dbReference type="ChEBI" id="CHEBI:47942"/>
    </cofactor>
</comment>
<dbReference type="CDD" id="cd02440">
    <property type="entry name" value="AdoMet_MTases"/>
    <property type="match status" value="1"/>
</dbReference>
<dbReference type="InterPro" id="IPR009081">
    <property type="entry name" value="PP-bd_ACP"/>
</dbReference>
<dbReference type="RefSeq" id="WP_192748589.1">
    <property type="nucleotide sequence ID" value="NZ_BAABJL010000073.1"/>
</dbReference>
<dbReference type="Pfam" id="PF00975">
    <property type="entry name" value="Thioesterase"/>
    <property type="match status" value="1"/>
</dbReference>
<keyword evidence="7" id="KW-0436">Ligase</keyword>
<sequence length="1828" mass="199239">MTNITSVEELIADLRRTGVQLWEEAGRIRYRAPKGVLTPDHLDALRANREAVIAWLRDGDSTVVLRPDRDARYDPFPLTDVQAAYLLGRGQVFQYGGVACHVYMEINYSRLDTGRAEIAWNRLVERHDMLRVVIEPEGYQRVLPTVADLVLPELDLRGLDEVRAQAELAAVRDDMDHAIHDTTTWPVFALRLTQTEAHTVLHLSMDFLVADWTSIWMLLGEFEALYAEPALELPPLEITFRDYVIAERGLRESSRGQRHRDYWWSRLDDLPAAPELPVLAQPPSTARFTRRSLRLDTSAWEQLKRRGVDHGLTPSVVVLTAYAAVMQRWCGMPRFSLNLTVLNRQPLHPHLGQVVGDFTSVDVLAIQWAHADTFAARAAVIGTQLFEDLDHSLCSGIEVMRELARRRGRDAALMPIVFTSAIGLGDYAEGERPTHRPGGAGVTQTPQVFIDCQTMDDAEGLFVNWDVREGVFPAGVAEDMFAAFEALLRELAGSDAPWEADEVVALPRWQSEERRAVNDTAAPLPSILLHEEILAQAARAPQRPAVIAPQRTVGYGELAAWAAGVAQALRAADCNAGDRVAIVMDKGVEQVAAVLGVLMAGGAFVPVDAVQPPVRRQAMIADAGTRHVLTQSWLSTGTDWPDGAQVIEVDNVEPSAVAPGPRRDPDDPAYVIYTSGSTGRPKGVVITHRAAANTIGDINQRFSITAADRVLGVSNLGFDLSIYDIFGPLSVGGALVYPQAARRADPSHWAALLAEHEVTVWNSVPALMQMLTSYLRSDPAAVPSSLRLALLSGDWIPVALPEEIAIVPGVRVVSLGGATEAAIWSIHHPITGRDPAWSSIPYGVPLTNQGFRVLDPAYRDCPVWVAGDLVISGAGLAQGYLGDPETTAARFVTHPRDGERLYRTGDRGRYRPGGEIEFLGRDDTQVKIRGHRVELGEVEAALSEHPAVAAACVVVDGQPRGPRALFGAVEPARREPVADQNRAGQIASLVHSATGAVVAGVDRAQVETYVACLDEAVLSAMALALRRLGFFPTTDTTHDGDDIAAAVDPRHRWLLERWLAVLADAGYLTASDGGKRFALRMPVEEETVARNWQVTEAASTGLGLAEFLRYVRGNTEVLPALLTGKQDPVALLLPGGQTDAADALYRDNLMVRYLNRGLSTVVERVATESAGALDLRVLEVGAGTGATTEPVLEALGGLDVDYLFTDVSKFFLPAARARFGAYPGVRFGVVDIDIDMRAQGLTPNSFDVVLAAGVLENSRDPAAALRRLSDLVTPGGWIVLTEPTREHPWILASQAFMMTPPEDAARLSGASYLDRDQWLTLLAEAGAVETVCLPDDEHVLAPAGLHLFAARFKADRMPLRPEDLRQFLVERLPEPMIPRTIQIVDRLPLSTNGKVDRGVVQGWLPTSNAAETVDPVDAPADELEATLAAIWSDALATGPIGRVENLFEAGADSLIMARTAGRLREEIPEATDTPFDTMLRHMLNSPTIADLARFLREQARPEPDRADAGTAPRLDASIASLVRFRDTRDGPVRVMFHAGMGTMDCFRPLAARLTAQGLGPVVGIVIEDPDMYCALEPRNTIERLADHYTDRLLAEGYERFQLIGYCVGGLYATEVARRLLERGIHVDDLILVSSHPVLVDVEEDLMLEALFIPNLGLSIDRLGFGHVSPDAAGRAFAQAIERHDGRVPVGALGEVGGDNALDAVAALFRQLGEYSQKDRFTLYANAASRLSGQYTPPEMVSGMFRVLRHSFLSTRFRPAPYTGDIRFLLPHATSGFAPGMEDATMSFWREVCLGDLNVLDIDGDHFSCIEEPLVADVAAHIARPLHAT</sequence>
<dbReference type="SUPFAM" id="SSF47336">
    <property type="entry name" value="ACP-like"/>
    <property type="match status" value="1"/>
</dbReference>
<evidence type="ECO:0000256" key="8">
    <source>
        <dbReference type="ARBA" id="ARBA00033440"/>
    </source>
</evidence>
<dbReference type="GO" id="GO:0005737">
    <property type="term" value="C:cytoplasm"/>
    <property type="evidence" value="ECO:0007669"/>
    <property type="project" value="TreeGrafter"/>
</dbReference>
<dbReference type="PANTHER" id="PTHR45527">
    <property type="entry name" value="NONRIBOSOMAL PEPTIDE SYNTHETASE"/>
    <property type="match status" value="1"/>
</dbReference>
<dbReference type="SUPFAM" id="SSF56801">
    <property type="entry name" value="Acetyl-CoA synthetase-like"/>
    <property type="match status" value="1"/>
</dbReference>
<dbReference type="InterPro" id="IPR020845">
    <property type="entry name" value="AMP-binding_CS"/>
</dbReference>
<dbReference type="InterPro" id="IPR042099">
    <property type="entry name" value="ANL_N_sf"/>
</dbReference>
<evidence type="ECO:0000256" key="4">
    <source>
        <dbReference type="ARBA" id="ARBA00016743"/>
    </source>
</evidence>
<feature type="domain" description="Carrier" evidence="9">
    <location>
        <begin position="1418"/>
        <end position="1499"/>
    </location>
</feature>
<dbReference type="PROSITE" id="PS50075">
    <property type="entry name" value="CARRIER"/>
    <property type="match status" value="1"/>
</dbReference>
<dbReference type="Pfam" id="PF00668">
    <property type="entry name" value="Condensation"/>
    <property type="match status" value="1"/>
</dbReference>
<dbReference type="Gene3D" id="1.10.10.1830">
    <property type="entry name" value="Non-ribosomal peptide synthase, adenylation domain"/>
    <property type="match status" value="1"/>
</dbReference>
<dbReference type="InterPro" id="IPR036736">
    <property type="entry name" value="ACP-like_sf"/>
</dbReference>
<dbReference type="Gene3D" id="3.30.559.10">
    <property type="entry name" value="Chloramphenicol acetyltransferase-like domain"/>
    <property type="match status" value="1"/>
</dbReference>
<dbReference type="GO" id="GO:0016874">
    <property type="term" value="F:ligase activity"/>
    <property type="evidence" value="ECO:0007669"/>
    <property type="project" value="UniProtKB-KW"/>
</dbReference>
<dbReference type="InterPro" id="IPR044894">
    <property type="entry name" value="TubC_N_sf"/>
</dbReference>
<dbReference type="InterPro" id="IPR006162">
    <property type="entry name" value="Ppantetheine_attach_site"/>
</dbReference>
<dbReference type="Pfam" id="PF08242">
    <property type="entry name" value="Methyltransf_12"/>
    <property type="match status" value="1"/>
</dbReference>
<dbReference type="InterPro" id="IPR001242">
    <property type="entry name" value="Condensation_dom"/>
</dbReference>
<proteinExistence type="inferred from homology"/>
<dbReference type="FunFam" id="3.30.559.30:FF:000006">
    <property type="entry name" value="Yersiniabactin polyketide/non-ribosomal peptide synthetase"/>
    <property type="match status" value="1"/>
</dbReference>
<dbReference type="InterPro" id="IPR041464">
    <property type="entry name" value="TubC_N"/>
</dbReference>
<dbReference type="InterPro" id="IPR001031">
    <property type="entry name" value="Thioesterase"/>
</dbReference>
<dbReference type="InterPro" id="IPR045851">
    <property type="entry name" value="AMP-bd_C_sf"/>
</dbReference>
<dbReference type="InterPro" id="IPR013217">
    <property type="entry name" value="Methyltransf_12"/>
</dbReference>
<dbReference type="Gene3D" id="3.30.559.30">
    <property type="entry name" value="Nonribosomal peptide synthetase, condensation domain"/>
    <property type="match status" value="1"/>
</dbReference>
<dbReference type="InterPro" id="IPR020459">
    <property type="entry name" value="AMP-binding"/>
</dbReference>
<gene>
    <name evidence="10" type="ORF">HEB94_000739</name>
</gene>
<comment type="caution">
    <text evidence="10">The sequence shown here is derived from an EMBL/GenBank/DDBJ whole genome shotgun (WGS) entry which is preliminary data.</text>
</comment>
<dbReference type="Gene3D" id="3.40.50.150">
    <property type="entry name" value="Vaccinia Virus protein VP39"/>
    <property type="match status" value="1"/>
</dbReference>
<dbReference type="FunFam" id="3.30.559.10:FF:000023">
    <property type="entry name" value="Non-ribosomal peptide synthetase"/>
    <property type="match status" value="1"/>
</dbReference>
<dbReference type="Gene3D" id="3.40.50.1820">
    <property type="entry name" value="alpha/beta hydrolase"/>
    <property type="match status" value="1"/>
</dbReference>
<evidence type="ECO:0000256" key="6">
    <source>
        <dbReference type="ARBA" id="ARBA00022553"/>
    </source>
</evidence>
<evidence type="ECO:0000256" key="5">
    <source>
        <dbReference type="ARBA" id="ARBA00022450"/>
    </source>
</evidence>
<dbReference type="PRINTS" id="PR00154">
    <property type="entry name" value="AMPBINDING"/>
</dbReference>
<dbReference type="PANTHER" id="PTHR45527:SF10">
    <property type="entry name" value="PYOCHELIN SYNTHASE PCHF"/>
    <property type="match status" value="1"/>
</dbReference>
<dbReference type="FunFam" id="3.40.50.12780:FF:000012">
    <property type="entry name" value="Non-ribosomal peptide synthetase"/>
    <property type="match status" value="1"/>
</dbReference>
<dbReference type="GO" id="GO:0031177">
    <property type="term" value="F:phosphopantetheine binding"/>
    <property type="evidence" value="ECO:0007669"/>
    <property type="project" value="TreeGrafter"/>
</dbReference>
<protein>
    <recommendedName>
        <fullName evidence="4">Phenyloxazoline synthase MbtB</fullName>
    </recommendedName>
    <alternativeName>
        <fullName evidence="8">Mycobactin synthetase protein B</fullName>
    </alternativeName>
</protein>
<dbReference type="InterPro" id="IPR023213">
    <property type="entry name" value="CAT-like_dom_sf"/>
</dbReference>
<dbReference type="Gene3D" id="3.30.300.30">
    <property type="match status" value="2"/>
</dbReference>
<dbReference type="InterPro" id="IPR010071">
    <property type="entry name" value="AA_adenyl_dom"/>
</dbReference>
<evidence type="ECO:0000313" key="11">
    <source>
        <dbReference type="Proteomes" id="UP000638648"/>
    </source>
</evidence>
<dbReference type="PROSITE" id="PS00455">
    <property type="entry name" value="AMP_BINDING"/>
    <property type="match status" value="1"/>
</dbReference>
<evidence type="ECO:0000259" key="9">
    <source>
        <dbReference type="PROSITE" id="PS50075"/>
    </source>
</evidence>
<comment type="similarity">
    <text evidence="3">Belongs to the ATP-dependent AMP-binding enzyme family. MbtB subfamily.</text>
</comment>
<dbReference type="Pfam" id="PF00501">
    <property type="entry name" value="AMP-binding"/>
    <property type="match status" value="1"/>
</dbReference>
<dbReference type="Pfam" id="PF18563">
    <property type="entry name" value="TubC_N"/>
    <property type="match status" value="1"/>
</dbReference>
<dbReference type="InterPro" id="IPR000873">
    <property type="entry name" value="AMP-dep_synth/lig_dom"/>
</dbReference>
<dbReference type="GO" id="GO:0000036">
    <property type="term" value="F:acyl carrier activity"/>
    <property type="evidence" value="ECO:0007669"/>
    <property type="project" value="TreeGrafter"/>
</dbReference>
<dbReference type="NCBIfam" id="TIGR01733">
    <property type="entry name" value="AA-adenyl-dom"/>
    <property type="match status" value="1"/>
</dbReference>
<dbReference type="InterPro" id="IPR057737">
    <property type="entry name" value="Condensation_MtbB-like"/>
</dbReference>
<name>A0A927MND7_9ACTN</name>
<evidence type="ECO:0000256" key="1">
    <source>
        <dbReference type="ARBA" id="ARBA00001957"/>
    </source>
</evidence>
<dbReference type="Proteomes" id="UP000638648">
    <property type="component" value="Unassembled WGS sequence"/>
</dbReference>
<dbReference type="InterPro" id="IPR029063">
    <property type="entry name" value="SAM-dependent_MTases_sf"/>
</dbReference>
<evidence type="ECO:0000256" key="7">
    <source>
        <dbReference type="ARBA" id="ARBA00022598"/>
    </source>
</evidence>
<dbReference type="SUPFAM" id="SSF53474">
    <property type="entry name" value="alpha/beta-Hydrolases"/>
    <property type="match status" value="1"/>
</dbReference>
<dbReference type="GO" id="GO:0043041">
    <property type="term" value="P:amino acid activation for nonribosomal peptide biosynthetic process"/>
    <property type="evidence" value="ECO:0007669"/>
    <property type="project" value="TreeGrafter"/>
</dbReference>
<evidence type="ECO:0000256" key="2">
    <source>
        <dbReference type="ARBA" id="ARBA00005102"/>
    </source>
</evidence>
<dbReference type="EMBL" id="JADBEM010000001">
    <property type="protein sequence ID" value="MBE1603891.1"/>
    <property type="molecule type" value="Genomic_DNA"/>
</dbReference>
<accession>A0A927MND7</accession>
<dbReference type="InterPro" id="IPR029058">
    <property type="entry name" value="AB_hydrolase_fold"/>
</dbReference>
<dbReference type="CDD" id="cd19535">
    <property type="entry name" value="Cyc_NRPS"/>
    <property type="match status" value="1"/>
</dbReference>
<evidence type="ECO:0000313" key="10">
    <source>
        <dbReference type="EMBL" id="MBE1603891.1"/>
    </source>
</evidence>
<reference evidence="10" key="1">
    <citation type="submission" date="2020-10" db="EMBL/GenBank/DDBJ databases">
        <title>Sequencing the genomes of 1000 actinobacteria strains.</title>
        <authorList>
            <person name="Klenk H.-P."/>
        </authorList>
    </citation>
    <scope>NUCLEOTIDE SEQUENCE</scope>
    <source>
        <strain evidence="10">DSM 45354</strain>
    </source>
</reference>
<dbReference type="PROSITE" id="PS00012">
    <property type="entry name" value="PHOSPHOPANTETHEINE"/>
    <property type="match status" value="1"/>
</dbReference>
<keyword evidence="11" id="KW-1185">Reference proteome</keyword>
<dbReference type="Pfam" id="PF00550">
    <property type="entry name" value="PP-binding"/>
    <property type="match status" value="1"/>
</dbReference>
<dbReference type="SUPFAM" id="SSF53335">
    <property type="entry name" value="S-adenosyl-L-methionine-dependent methyltransferases"/>
    <property type="match status" value="1"/>
</dbReference>
<dbReference type="Gene3D" id="1.10.1200.10">
    <property type="entry name" value="ACP-like"/>
    <property type="match status" value="1"/>
</dbReference>
<evidence type="ECO:0000256" key="3">
    <source>
        <dbReference type="ARBA" id="ARBA00007380"/>
    </source>
</evidence>
<keyword evidence="5" id="KW-0596">Phosphopantetheine</keyword>
<dbReference type="SUPFAM" id="SSF52777">
    <property type="entry name" value="CoA-dependent acyltransferases"/>
    <property type="match status" value="2"/>
</dbReference>
<keyword evidence="6" id="KW-0597">Phosphoprotein</keyword>